<accession>A0A7W7CZU7</accession>
<dbReference type="AlphaFoldDB" id="A0A7W7CZU7"/>
<dbReference type="RefSeq" id="WP_184955723.1">
    <property type="nucleotide sequence ID" value="NZ_BOMC01000033.1"/>
</dbReference>
<dbReference type="Proteomes" id="UP000542742">
    <property type="component" value="Unassembled WGS sequence"/>
</dbReference>
<proteinExistence type="predicted"/>
<protein>
    <submittedName>
        <fullName evidence="2">Uncharacterized protein</fullName>
    </submittedName>
</protein>
<organism evidence="2 3">
    <name type="scientific">Paractinoplanes abujensis</name>
    <dbReference type="NCBI Taxonomy" id="882441"/>
    <lineage>
        <taxon>Bacteria</taxon>
        <taxon>Bacillati</taxon>
        <taxon>Actinomycetota</taxon>
        <taxon>Actinomycetes</taxon>
        <taxon>Micromonosporales</taxon>
        <taxon>Micromonosporaceae</taxon>
        <taxon>Paractinoplanes</taxon>
    </lineage>
</organism>
<feature type="signal peptide" evidence="1">
    <location>
        <begin position="1"/>
        <end position="27"/>
    </location>
</feature>
<dbReference type="EMBL" id="JACHMF010000001">
    <property type="protein sequence ID" value="MBB4697636.1"/>
    <property type="molecule type" value="Genomic_DNA"/>
</dbReference>
<keyword evidence="1" id="KW-0732">Signal</keyword>
<name>A0A7W7CZU7_9ACTN</name>
<keyword evidence="3" id="KW-1185">Reference proteome</keyword>
<sequence>MRTPLRAGAVALAVTAALFGGALAAQAAPAEAAQAAPAEAAQPTLTVGPLIFNPRAQGDHTGSIDIAIKNNSDAPWSNGISITEPIANTFDFDSFDGADGCVFGWTEDNRTIVNCGLAFSIPAGQTEIVTIGFQSSATPQPYAQIASTLGHVEVGTSTADFPALFRSTTGSLHDARPYVPATVTAD</sequence>
<evidence type="ECO:0000313" key="3">
    <source>
        <dbReference type="Proteomes" id="UP000542742"/>
    </source>
</evidence>
<evidence type="ECO:0000313" key="2">
    <source>
        <dbReference type="EMBL" id="MBB4697636.1"/>
    </source>
</evidence>
<feature type="chain" id="PRO_5030963692" evidence="1">
    <location>
        <begin position="28"/>
        <end position="186"/>
    </location>
</feature>
<reference evidence="2 3" key="1">
    <citation type="submission" date="2020-08" db="EMBL/GenBank/DDBJ databases">
        <title>Sequencing the genomes of 1000 actinobacteria strains.</title>
        <authorList>
            <person name="Klenk H.-P."/>
        </authorList>
    </citation>
    <scope>NUCLEOTIDE SEQUENCE [LARGE SCALE GENOMIC DNA]</scope>
    <source>
        <strain evidence="2 3">DSM 45518</strain>
    </source>
</reference>
<evidence type="ECO:0000256" key="1">
    <source>
        <dbReference type="SAM" id="SignalP"/>
    </source>
</evidence>
<comment type="caution">
    <text evidence="2">The sequence shown here is derived from an EMBL/GenBank/DDBJ whole genome shotgun (WGS) entry which is preliminary data.</text>
</comment>
<gene>
    <name evidence="2" type="ORF">BKA14_007784</name>
</gene>